<sequence>MACSICLESLIKKASRSSRQRNTEEDGNAKVSALCCGHTFHSTCIVSWLASKTVPSCPLCNKRQTGQPLTIYLPIDEDDTRSILSGHEDVDRLTAQMGGITVSANRRPGAQQSDQGSRPSQAPSAGDLSGVVQGLSDEIDRLEALVRFKEQNESILRAENSRLLQLSNKHCESIRGLQTAVKKRNEKIELLEQRANTYGGFTSSYIY</sequence>
<keyword evidence="11" id="KW-1185">Reference proteome</keyword>
<comment type="pathway">
    <text evidence="1">Protein modification; protein ubiquitination.</text>
</comment>
<feature type="region of interest" description="Disordered" evidence="8">
    <location>
        <begin position="105"/>
        <end position="130"/>
    </location>
</feature>
<keyword evidence="4" id="KW-0833">Ubl conjugation pathway</keyword>
<name>A0A9W8CIY3_9FUNG</name>
<dbReference type="Pfam" id="PF12678">
    <property type="entry name" value="zf-rbx1"/>
    <property type="match status" value="1"/>
</dbReference>
<evidence type="ECO:0000256" key="1">
    <source>
        <dbReference type="ARBA" id="ARBA00004906"/>
    </source>
</evidence>
<proteinExistence type="predicted"/>
<evidence type="ECO:0000256" key="2">
    <source>
        <dbReference type="ARBA" id="ARBA00022723"/>
    </source>
</evidence>
<keyword evidence="5" id="KW-0862">Zinc</keyword>
<dbReference type="SUPFAM" id="SSF57850">
    <property type="entry name" value="RING/U-box"/>
    <property type="match status" value="1"/>
</dbReference>
<keyword evidence="7" id="KW-0175">Coiled coil</keyword>
<evidence type="ECO:0000313" key="10">
    <source>
        <dbReference type="EMBL" id="KAJ1645139.1"/>
    </source>
</evidence>
<comment type="caution">
    <text evidence="10">The sequence shown here is derived from an EMBL/GenBank/DDBJ whole genome shotgun (WGS) entry which is preliminary data.</text>
</comment>
<dbReference type="InterPro" id="IPR024766">
    <property type="entry name" value="Znf_RING_H2"/>
</dbReference>
<gene>
    <name evidence="10" type="ORF">LPJ64_003246</name>
</gene>
<dbReference type="Proteomes" id="UP001145021">
    <property type="component" value="Unassembled WGS sequence"/>
</dbReference>
<feature type="coiled-coil region" evidence="7">
    <location>
        <begin position="132"/>
        <end position="194"/>
    </location>
</feature>
<dbReference type="GO" id="GO:0016567">
    <property type="term" value="P:protein ubiquitination"/>
    <property type="evidence" value="ECO:0007669"/>
    <property type="project" value="TreeGrafter"/>
</dbReference>
<dbReference type="PANTHER" id="PTHR46569:SF1">
    <property type="entry name" value="E3 UBIQUITIN-PROTEIN LIGASE RFWD3-RELATED"/>
    <property type="match status" value="1"/>
</dbReference>
<keyword evidence="2" id="KW-0479">Metal-binding</keyword>
<keyword evidence="3 6" id="KW-0863">Zinc-finger</keyword>
<dbReference type="AlphaFoldDB" id="A0A9W8CIY3"/>
<dbReference type="GO" id="GO:0061630">
    <property type="term" value="F:ubiquitin protein ligase activity"/>
    <property type="evidence" value="ECO:0007669"/>
    <property type="project" value="TreeGrafter"/>
</dbReference>
<dbReference type="PANTHER" id="PTHR46569">
    <property type="entry name" value="E3 UBIQUITIN-PROTEIN LIGASE TRAIP"/>
    <property type="match status" value="1"/>
</dbReference>
<evidence type="ECO:0000259" key="9">
    <source>
        <dbReference type="PROSITE" id="PS50089"/>
    </source>
</evidence>
<evidence type="ECO:0000256" key="3">
    <source>
        <dbReference type="ARBA" id="ARBA00022771"/>
    </source>
</evidence>
<dbReference type="EMBL" id="JANBOH010000122">
    <property type="protein sequence ID" value="KAJ1645139.1"/>
    <property type="molecule type" value="Genomic_DNA"/>
</dbReference>
<evidence type="ECO:0000256" key="5">
    <source>
        <dbReference type="ARBA" id="ARBA00022833"/>
    </source>
</evidence>
<dbReference type="InterPro" id="IPR052639">
    <property type="entry name" value="TRAIP_ubiq-protein_ligase"/>
</dbReference>
<dbReference type="GO" id="GO:0031297">
    <property type="term" value="P:replication fork processing"/>
    <property type="evidence" value="ECO:0007669"/>
    <property type="project" value="TreeGrafter"/>
</dbReference>
<dbReference type="Gene3D" id="3.30.40.10">
    <property type="entry name" value="Zinc/RING finger domain, C3HC4 (zinc finger)"/>
    <property type="match status" value="1"/>
</dbReference>
<feature type="compositionally biased region" description="Polar residues" evidence="8">
    <location>
        <begin position="110"/>
        <end position="123"/>
    </location>
</feature>
<feature type="domain" description="RING-type" evidence="9">
    <location>
        <begin position="3"/>
        <end position="61"/>
    </location>
</feature>
<dbReference type="GO" id="GO:0090734">
    <property type="term" value="C:site of DNA damage"/>
    <property type="evidence" value="ECO:0007669"/>
    <property type="project" value="TreeGrafter"/>
</dbReference>
<evidence type="ECO:0000256" key="8">
    <source>
        <dbReference type="SAM" id="MobiDB-lite"/>
    </source>
</evidence>
<dbReference type="PROSITE" id="PS50089">
    <property type="entry name" value="ZF_RING_2"/>
    <property type="match status" value="1"/>
</dbReference>
<evidence type="ECO:0000256" key="7">
    <source>
        <dbReference type="SAM" id="Coils"/>
    </source>
</evidence>
<evidence type="ECO:0000256" key="6">
    <source>
        <dbReference type="PROSITE-ProRule" id="PRU00175"/>
    </source>
</evidence>
<reference evidence="10" key="1">
    <citation type="submission" date="2022-07" db="EMBL/GenBank/DDBJ databases">
        <title>Phylogenomic reconstructions and comparative analyses of Kickxellomycotina fungi.</title>
        <authorList>
            <person name="Reynolds N.K."/>
            <person name="Stajich J.E."/>
            <person name="Barry K."/>
            <person name="Grigoriev I.V."/>
            <person name="Crous P."/>
            <person name="Smith M.E."/>
        </authorList>
    </citation>
    <scope>NUCLEOTIDE SEQUENCE</scope>
    <source>
        <strain evidence="10">NBRC 105413</strain>
    </source>
</reference>
<dbReference type="GO" id="GO:0005634">
    <property type="term" value="C:nucleus"/>
    <property type="evidence" value="ECO:0007669"/>
    <property type="project" value="TreeGrafter"/>
</dbReference>
<dbReference type="GO" id="GO:0008270">
    <property type="term" value="F:zinc ion binding"/>
    <property type="evidence" value="ECO:0007669"/>
    <property type="project" value="UniProtKB-KW"/>
</dbReference>
<evidence type="ECO:0000313" key="11">
    <source>
        <dbReference type="Proteomes" id="UP001145021"/>
    </source>
</evidence>
<protein>
    <recommendedName>
        <fullName evidence="9">RING-type domain-containing protein</fullName>
    </recommendedName>
</protein>
<evidence type="ECO:0000256" key="4">
    <source>
        <dbReference type="ARBA" id="ARBA00022786"/>
    </source>
</evidence>
<accession>A0A9W8CIY3</accession>
<organism evidence="10 11">
    <name type="scientific">Coemansia asiatica</name>
    <dbReference type="NCBI Taxonomy" id="1052880"/>
    <lineage>
        <taxon>Eukaryota</taxon>
        <taxon>Fungi</taxon>
        <taxon>Fungi incertae sedis</taxon>
        <taxon>Zoopagomycota</taxon>
        <taxon>Kickxellomycotina</taxon>
        <taxon>Kickxellomycetes</taxon>
        <taxon>Kickxellales</taxon>
        <taxon>Kickxellaceae</taxon>
        <taxon>Coemansia</taxon>
    </lineage>
</organism>
<dbReference type="InterPro" id="IPR013083">
    <property type="entry name" value="Znf_RING/FYVE/PHD"/>
</dbReference>
<dbReference type="SMART" id="SM00184">
    <property type="entry name" value="RING"/>
    <property type="match status" value="1"/>
</dbReference>
<dbReference type="InterPro" id="IPR001841">
    <property type="entry name" value="Znf_RING"/>
</dbReference>